<feature type="non-terminal residue" evidence="1">
    <location>
        <position position="1"/>
    </location>
</feature>
<proteinExistence type="predicted"/>
<accession>A0AAN5D0J5</accession>
<keyword evidence="2" id="KW-1185">Reference proteome</keyword>
<evidence type="ECO:0000313" key="2">
    <source>
        <dbReference type="Proteomes" id="UP001328107"/>
    </source>
</evidence>
<reference evidence="2" key="1">
    <citation type="submission" date="2022-10" db="EMBL/GenBank/DDBJ databases">
        <title>Genome assembly of Pristionchus species.</title>
        <authorList>
            <person name="Yoshida K."/>
            <person name="Sommer R.J."/>
        </authorList>
    </citation>
    <scope>NUCLEOTIDE SEQUENCE [LARGE SCALE GENOMIC DNA]</scope>
    <source>
        <strain evidence="2">RS5460</strain>
    </source>
</reference>
<dbReference type="Proteomes" id="UP001328107">
    <property type="component" value="Unassembled WGS sequence"/>
</dbReference>
<gene>
    <name evidence="1" type="ORF">PMAYCL1PPCAC_24816</name>
</gene>
<sequence length="95" mass="10607">LSSAEMKFAPNLAMFVEMRRMDVRQVIYQFLNLAMDSSSSRARVHPSQWSSRDPWDQPSSVLPSLVVNTPSIVHIGRIPLSSSHLSTGYCGLSNE</sequence>
<evidence type="ECO:0000313" key="1">
    <source>
        <dbReference type="EMBL" id="GMR54621.1"/>
    </source>
</evidence>
<feature type="non-terminal residue" evidence="1">
    <location>
        <position position="95"/>
    </location>
</feature>
<dbReference type="AlphaFoldDB" id="A0AAN5D0J5"/>
<protein>
    <submittedName>
        <fullName evidence="1">Uncharacterized protein</fullName>
    </submittedName>
</protein>
<dbReference type="EMBL" id="BTRK01000005">
    <property type="protein sequence ID" value="GMR54621.1"/>
    <property type="molecule type" value="Genomic_DNA"/>
</dbReference>
<organism evidence="1 2">
    <name type="scientific">Pristionchus mayeri</name>
    <dbReference type="NCBI Taxonomy" id="1317129"/>
    <lineage>
        <taxon>Eukaryota</taxon>
        <taxon>Metazoa</taxon>
        <taxon>Ecdysozoa</taxon>
        <taxon>Nematoda</taxon>
        <taxon>Chromadorea</taxon>
        <taxon>Rhabditida</taxon>
        <taxon>Rhabditina</taxon>
        <taxon>Diplogasteromorpha</taxon>
        <taxon>Diplogasteroidea</taxon>
        <taxon>Neodiplogasteridae</taxon>
        <taxon>Pristionchus</taxon>
    </lineage>
</organism>
<name>A0AAN5D0J5_9BILA</name>
<comment type="caution">
    <text evidence="1">The sequence shown here is derived from an EMBL/GenBank/DDBJ whole genome shotgun (WGS) entry which is preliminary data.</text>
</comment>